<feature type="region of interest" description="Disordered" evidence="1">
    <location>
        <begin position="57"/>
        <end position="78"/>
    </location>
</feature>
<dbReference type="EMBL" id="JAINDJ010000005">
    <property type="protein sequence ID" value="KAG9447295.1"/>
    <property type="molecule type" value="Genomic_DNA"/>
</dbReference>
<gene>
    <name evidence="2" type="ORF">H6P81_013423</name>
</gene>
<feature type="compositionally biased region" description="Basic and acidic residues" evidence="1">
    <location>
        <begin position="57"/>
        <end position="77"/>
    </location>
</feature>
<dbReference type="AlphaFoldDB" id="A0AAV7EGV4"/>
<protein>
    <submittedName>
        <fullName evidence="2">Uncharacterized protein</fullName>
    </submittedName>
</protein>
<dbReference type="PANTHER" id="PTHR33499:SF11">
    <property type="entry name" value="NO APICAL MERISTEM-ASSOCIATED C-TERMINAL DOMAIN-CONTAINING PROTEIN"/>
    <property type="match status" value="1"/>
</dbReference>
<evidence type="ECO:0000256" key="1">
    <source>
        <dbReference type="SAM" id="MobiDB-lite"/>
    </source>
</evidence>
<dbReference type="PANTHER" id="PTHR33499">
    <property type="entry name" value="OS12G0282400 PROTEIN-RELATED"/>
    <property type="match status" value="1"/>
</dbReference>
<evidence type="ECO:0000313" key="2">
    <source>
        <dbReference type="EMBL" id="KAG9447295.1"/>
    </source>
</evidence>
<sequence>MGDQQRDPTRNWGDPFAGLESGLLIGLADGGEVKTVLPLSVLSSRFGLAVHDDSIGERTIRGEHSSGEHSSGEHSSGEHFMLPFSPLSIEYPWLHKNHEASVPQTCSELPETCSELAQTSSEAPQSDAPEIPRCSVVVSETVETNASTRRRVRSHLKLKVRKFKDLKDEDFTDANAFIQDKFDIDLAKQEHKDCIRGIMMDLYQKYRGQLHFWYKKNRDFPQGKLTPYLGVSLEDWEYQCEHVFIDEAFKMSFQRIFVATKETSRINQFKLTHYSDKKGGVLEQKKNMMRCLMQKKEVHIVVELHRVVKWMRRELLHMSSGIGRVTLKGKTLHNSVFLEDLVGFLLHSKLKLW</sequence>
<name>A0AAV7EGV4_ARIFI</name>
<reference evidence="2 3" key="1">
    <citation type="submission" date="2021-07" db="EMBL/GenBank/DDBJ databases">
        <title>The Aristolochia fimbriata genome: insights into angiosperm evolution, floral development and chemical biosynthesis.</title>
        <authorList>
            <person name="Jiao Y."/>
        </authorList>
    </citation>
    <scope>NUCLEOTIDE SEQUENCE [LARGE SCALE GENOMIC DNA]</scope>
    <source>
        <strain evidence="2">IBCAS-2021</strain>
        <tissue evidence="2">Leaf</tissue>
    </source>
</reference>
<accession>A0AAV7EGV4</accession>
<keyword evidence="3" id="KW-1185">Reference proteome</keyword>
<dbReference type="Proteomes" id="UP000825729">
    <property type="component" value="Unassembled WGS sequence"/>
</dbReference>
<evidence type="ECO:0000313" key="3">
    <source>
        <dbReference type="Proteomes" id="UP000825729"/>
    </source>
</evidence>
<organism evidence="2 3">
    <name type="scientific">Aristolochia fimbriata</name>
    <name type="common">White veined hardy Dutchman's pipe vine</name>
    <dbReference type="NCBI Taxonomy" id="158543"/>
    <lineage>
        <taxon>Eukaryota</taxon>
        <taxon>Viridiplantae</taxon>
        <taxon>Streptophyta</taxon>
        <taxon>Embryophyta</taxon>
        <taxon>Tracheophyta</taxon>
        <taxon>Spermatophyta</taxon>
        <taxon>Magnoliopsida</taxon>
        <taxon>Magnoliidae</taxon>
        <taxon>Piperales</taxon>
        <taxon>Aristolochiaceae</taxon>
        <taxon>Aristolochia</taxon>
    </lineage>
</organism>
<comment type="caution">
    <text evidence="2">The sequence shown here is derived from an EMBL/GenBank/DDBJ whole genome shotgun (WGS) entry which is preliminary data.</text>
</comment>
<proteinExistence type="predicted"/>